<dbReference type="CDD" id="cd16178">
    <property type="entry name" value="EFh_HEF_SCGN"/>
    <property type="match status" value="1"/>
</dbReference>
<dbReference type="PROSITE" id="PS50222">
    <property type="entry name" value="EF_HAND_2"/>
    <property type="match status" value="4"/>
</dbReference>
<dbReference type="FunFam" id="1.10.238.10:FF:000186">
    <property type="entry name" value="Secretagogin"/>
    <property type="match status" value="1"/>
</dbReference>
<sequence length="311" mass="35541">MSSCSLPQRAEVDLEPVKKGTLGSPLIWSEQRSQSPVGAHLFTYSTSLTLSTMDSAAAFLHVWGLFDPNDHGYIEGKHMDEFFRHIVKKLGMTDKLIEDRLQRLRDTSAEGRLQIHQVASIILPEEENFLLLFRRETPLDNSVEFMRIWRRYDADSSGFISAVELKSFLEDLFEQHNKSITPDKLELYTNTMMKMFDKNQDGNLDLNDLARILSLKENFLLKFEMDACSQKDRAKDFEKIFAHYDVSKTGALEGPEVDGFVKDMMELVKPNLSGTDLDRFKQALLSHCDVNRDGKIQKNELALCLGLKLAP</sequence>
<dbReference type="AlphaFoldDB" id="A0A5N5NFQ1"/>
<evidence type="ECO:0000256" key="6">
    <source>
        <dbReference type="ARBA" id="ARBA00022837"/>
    </source>
</evidence>
<dbReference type="InterPro" id="IPR002048">
    <property type="entry name" value="EF_hand_dom"/>
</dbReference>
<organism evidence="8 9">
    <name type="scientific">Pangasianodon hypophthalmus</name>
    <name type="common">Striped catfish</name>
    <name type="synonym">Helicophagus hypophthalmus</name>
    <dbReference type="NCBI Taxonomy" id="310915"/>
    <lineage>
        <taxon>Eukaryota</taxon>
        <taxon>Metazoa</taxon>
        <taxon>Chordata</taxon>
        <taxon>Craniata</taxon>
        <taxon>Vertebrata</taxon>
        <taxon>Euteleostomi</taxon>
        <taxon>Actinopterygii</taxon>
        <taxon>Neopterygii</taxon>
        <taxon>Teleostei</taxon>
        <taxon>Ostariophysi</taxon>
        <taxon>Siluriformes</taxon>
        <taxon>Pangasiidae</taxon>
        <taxon>Pangasianodon</taxon>
    </lineage>
</organism>
<dbReference type="PROSITE" id="PS00018">
    <property type="entry name" value="EF_HAND_1"/>
    <property type="match status" value="4"/>
</dbReference>
<dbReference type="GO" id="GO:1900271">
    <property type="term" value="P:regulation of long-term synaptic potentiation"/>
    <property type="evidence" value="ECO:0007669"/>
    <property type="project" value="TreeGrafter"/>
</dbReference>
<dbReference type="Gene3D" id="1.10.238.10">
    <property type="entry name" value="EF-hand"/>
    <property type="match status" value="3"/>
</dbReference>
<dbReference type="OrthoDB" id="428774at2759"/>
<dbReference type="GO" id="GO:0043195">
    <property type="term" value="C:terminal bouton"/>
    <property type="evidence" value="ECO:0007669"/>
    <property type="project" value="TreeGrafter"/>
</dbReference>
<protein>
    <recommendedName>
        <fullName evidence="2">Secretagogin</fullName>
    </recommendedName>
</protein>
<dbReference type="FunFam" id="1.10.238.10:FF:000142">
    <property type="entry name" value="Secretagogin"/>
    <property type="match status" value="1"/>
</dbReference>
<name>A0A5N5NFQ1_PANHP</name>
<dbReference type="GO" id="GO:0099509">
    <property type="term" value="P:regulation of presynaptic cytosolic calcium ion concentration"/>
    <property type="evidence" value="ECO:0007669"/>
    <property type="project" value="TreeGrafter"/>
</dbReference>
<keyword evidence="6" id="KW-0106">Calcium</keyword>
<evidence type="ECO:0000256" key="3">
    <source>
        <dbReference type="ARBA" id="ARBA00022490"/>
    </source>
</evidence>
<evidence type="ECO:0000256" key="4">
    <source>
        <dbReference type="ARBA" id="ARBA00022723"/>
    </source>
</evidence>
<dbReference type="PANTHER" id="PTHR19972:SF15">
    <property type="entry name" value="SECRETAGOGIN"/>
    <property type="match status" value="1"/>
</dbReference>
<dbReference type="InterPro" id="IPR018247">
    <property type="entry name" value="EF_Hand_1_Ca_BS"/>
</dbReference>
<evidence type="ECO:0000259" key="7">
    <source>
        <dbReference type="PROSITE" id="PS50222"/>
    </source>
</evidence>
<keyword evidence="4" id="KW-0479">Metal-binding</keyword>
<dbReference type="SUPFAM" id="SSF47473">
    <property type="entry name" value="EF-hand"/>
    <property type="match status" value="2"/>
</dbReference>
<keyword evidence="3" id="KW-0963">Cytoplasm</keyword>
<reference evidence="8 9" key="1">
    <citation type="submission" date="2019-06" db="EMBL/GenBank/DDBJ databases">
        <title>A chromosome-scale genome assembly of the striped catfish, Pangasianodon hypophthalmus.</title>
        <authorList>
            <person name="Wen M."/>
            <person name="Zahm M."/>
            <person name="Roques C."/>
            <person name="Cabau C."/>
            <person name="Klopp C."/>
            <person name="Donnadieu C."/>
            <person name="Jouanno E."/>
            <person name="Avarre J.-C."/>
            <person name="Campet M."/>
            <person name="Ha T.T.T."/>
            <person name="Dugue R."/>
            <person name="Lampietro C."/>
            <person name="Louis A."/>
            <person name="Herpin A."/>
            <person name="Echchiki A."/>
            <person name="Berthelot C."/>
            <person name="Parey E."/>
            <person name="Roest-Crollius H."/>
            <person name="Braasch I."/>
            <person name="Postlethwait J."/>
            <person name="Bobe J."/>
            <person name="Montfort J."/>
            <person name="Bouchez O."/>
            <person name="Begum T."/>
            <person name="Schartl M."/>
            <person name="Guiguen Y."/>
        </authorList>
    </citation>
    <scope>NUCLEOTIDE SEQUENCE [LARGE SCALE GENOMIC DNA]</scope>
    <source>
        <strain evidence="8 9">Indonesia</strain>
        <tissue evidence="8">Blood</tissue>
    </source>
</reference>
<dbReference type="GO" id="GO:0005829">
    <property type="term" value="C:cytosol"/>
    <property type="evidence" value="ECO:0007669"/>
    <property type="project" value="TreeGrafter"/>
</dbReference>
<keyword evidence="9" id="KW-1185">Reference proteome</keyword>
<evidence type="ECO:0000256" key="2">
    <source>
        <dbReference type="ARBA" id="ARBA00019102"/>
    </source>
</evidence>
<feature type="domain" description="EF-hand" evidence="7">
    <location>
        <begin position="232"/>
        <end position="267"/>
    </location>
</feature>
<dbReference type="InterPro" id="IPR011992">
    <property type="entry name" value="EF-hand-dom_pair"/>
</dbReference>
<dbReference type="GO" id="GO:0030425">
    <property type="term" value="C:dendrite"/>
    <property type="evidence" value="ECO:0007669"/>
    <property type="project" value="TreeGrafter"/>
</dbReference>
<dbReference type="Proteomes" id="UP000327468">
    <property type="component" value="Chromosome 9"/>
</dbReference>
<comment type="subcellular location">
    <subcellularLocation>
        <location evidence="1">Cytoplasm</location>
    </subcellularLocation>
</comment>
<proteinExistence type="predicted"/>
<evidence type="ECO:0000256" key="1">
    <source>
        <dbReference type="ARBA" id="ARBA00004496"/>
    </source>
</evidence>
<keyword evidence="5" id="KW-0677">Repeat</keyword>
<feature type="domain" description="EF-hand" evidence="7">
    <location>
        <begin position="184"/>
        <end position="219"/>
    </location>
</feature>
<dbReference type="Pfam" id="PF13499">
    <property type="entry name" value="EF-hand_7"/>
    <property type="match status" value="1"/>
</dbReference>
<accession>A0A5N5NFQ1</accession>
<comment type="caution">
    <text evidence="8">The sequence shown here is derived from an EMBL/GenBank/DDBJ whole genome shotgun (WGS) entry which is preliminary data.</text>
</comment>
<dbReference type="InterPro" id="IPR051001">
    <property type="entry name" value="Calbindin_Ca-bind"/>
</dbReference>
<dbReference type="SMART" id="SM00054">
    <property type="entry name" value="EFh"/>
    <property type="match status" value="5"/>
</dbReference>
<evidence type="ECO:0000313" key="8">
    <source>
        <dbReference type="EMBL" id="KAB5565381.1"/>
    </source>
</evidence>
<evidence type="ECO:0000313" key="9">
    <source>
        <dbReference type="Proteomes" id="UP000327468"/>
    </source>
</evidence>
<dbReference type="Pfam" id="PF13202">
    <property type="entry name" value="EF-hand_5"/>
    <property type="match status" value="1"/>
</dbReference>
<feature type="domain" description="EF-hand" evidence="7">
    <location>
        <begin position="140"/>
        <end position="175"/>
    </location>
</feature>
<dbReference type="EMBL" id="VFJC01000010">
    <property type="protein sequence ID" value="KAB5565381.1"/>
    <property type="molecule type" value="Genomic_DNA"/>
</dbReference>
<dbReference type="PANTHER" id="PTHR19972">
    <property type="entry name" value="CALBINDIN"/>
    <property type="match status" value="1"/>
</dbReference>
<gene>
    <name evidence="8" type="ORF">PHYPO_G00240680</name>
</gene>
<dbReference type="GO" id="GO:0005634">
    <property type="term" value="C:nucleus"/>
    <property type="evidence" value="ECO:0007669"/>
    <property type="project" value="TreeGrafter"/>
</dbReference>
<dbReference type="InterPro" id="IPR035798">
    <property type="entry name" value="EFh_SCGN"/>
</dbReference>
<dbReference type="GO" id="GO:0005509">
    <property type="term" value="F:calcium ion binding"/>
    <property type="evidence" value="ECO:0007669"/>
    <property type="project" value="InterPro"/>
</dbReference>
<feature type="domain" description="EF-hand" evidence="7">
    <location>
        <begin position="275"/>
        <end position="311"/>
    </location>
</feature>
<evidence type="ECO:0000256" key="5">
    <source>
        <dbReference type="ARBA" id="ARBA00022737"/>
    </source>
</evidence>